<dbReference type="Proteomes" id="UP000828941">
    <property type="component" value="Chromosome 14"/>
</dbReference>
<proteinExistence type="predicted"/>
<reference evidence="1 2" key="1">
    <citation type="journal article" date="2022" name="DNA Res.">
        <title>Chromosomal-level genome assembly of the orchid tree Bauhinia variegata (Leguminosae; Cercidoideae) supports the allotetraploid origin hypothesis of Bauhinia.</title>
        <authorList>
            <person name="Zhong Y."/>
            <person name="Chen Y."/>
            <person name="Zheng D."/>
            <person name="Pang J."/>
            <person name="Liu Y."/>
            <person name="Luo S."/>
            <person name="Meng S."/>
            <person name="Qian L."/>
            <person name="Wei D."/>
            <person name="Dai S."/>
            <person name="Zhou R."/>
        </authorList>
    </citation>
    <scope>NUCLEOTIDE SEQUENCE [LARGE SCALE GENOMIC DNA]</scope>
    <source>
        <strain evidence="1">BV-YZ2020</strain>
    </source>
</reference>
<comment type="caution">
    <text evidence="1">The sequence shown here is derived from an EMBL/GenBank/DDBJ whole genome shotgun (WGS) entry which is preliminary data.</text>
</comment>
<evidence type="ECO:0000313" key="2">
    <source>
        <dbReference type="Proteomes" id="UP000828941"/>
    </source>
</evidence>
<organism evidence="1 2">
    <name type="scientific">Bauhinia variegata</name>
    <name type="common">Purple orchid tree</name>
    <name type="synonym">Phanera variegata</name>
    <dbReference type="NCBI Taxonomy" id="167791"/>
    <lineage>
        <taxon>Eukaryota</taxon>
        <taxon>Viridiplantae</taxon>
        <taxon>Streptophyta</taxon>
        <taxon>Embryophyta</taxon>
        <taxon>Tracheophyta</taxon>
        <taxon>Spermatophyta</taxon>
        <taxon>Magnoliopsida</taxon>
        <taxon>eudicotyledons</taxon>
        <taxon>Gunneridae</taxon>
        <taxon>Pentapetalae</taxon>
        <taxon>rosids</taxon>
        <taxon>fabids</taxon>
        <taxon>Fabales</taxon>
        <taxon>Fabaceae</taxon>
        <taxon>Cercidoideae</taxon>
        <taxon>Cercideae</taxon>
        <taxon>Bauhiniinae</taxon>
        <taxon>Bauhinia</taxon>
    </lineage>
</organism>
<name>A0ACB9KFT6_BAUVA</name>
<keyword evidence="2" id="KW-1185">Reference proteome</keyword>
<evidence type="ECO:0000313" key="1">
    <source>
        <dbReference type="EMBL" id="KAI4296062.1"/>
    </source>
</evidence>
<gene>
    <name evidence="1" type="ORF">L6164_036052</name>
</gene>
<sequence length="574" mass="64443">MVSNSGSPRAEVGEIDTRVPFQSVKAAVSLFGEVAVSRERRNNSLRKRSSENVLEKETQLLLAESELKKIRQKLESTENTKCKTLDEFDKAKVTLKDLTTKLTAVRESKQAAIEAAKHVKNKAKQLEEAKSLKAIGSEAWKLELERARKEYTTTISELDAAKKELTKIRHDFDTALEAKSAAFQEAGEAQQFENLNSEKFSELSKELVAVKLSIEDMKIASARAQEEQAKVMAEKEQQLNCYKAAQEETHMHLMSLKEEYDPEQTRELEMKLAEISAEIEDLQEKMKMAHASEMNTMKDITSEFHEATKTLQVIAEEEGSLKNLVASLKEELEKVKKEQAAEAVAANLTGELQNSKEQAGSVEGEDLDVHDEQSLKLQRLSLETEETNREAREMSRQAEELKKEAEAARIAAEEAEKRIELLLKEAEAAKAAEQKVIEEMKILSEIQGKAVVSNSESNQTIKLSTEEFKALTGKVKECQDMVEKAEAESMAQLEAINKRKEEADRKMEAKMKAIEEIRTAIDTAVKNAGMAESAKMAVEGELKKWRQENKVTAEASSQMLEHSHKSSKPISLHF</sequence>
<accession>A0ACB9KFT6</accession>
<protein>
    <submittedName>
        <fullName evidence="1">Uncharacterized protein</fullName>
    </submittedName>
</protein>
<dbReference type="EMBL" id="CM039439">
    <property type="protein sequence ID" value="KAI4296062.1"/>
    <property type="molecule type" value="Genomic_DNA"/>
</dbReference>